<evidence type="ECO:0000313" key="2">
    <source>
        <dbReference type="EMBL" id="TDQ42268.1"/>
    </source>
</evidence>
<comment type="caution">
    <text evidence="2">The sequence shown here is derived from an EMBL/GenBank/DDBJ whole genome shotgun (WGS) entry which is preliminary data.</text>
</comment>
<gene>
    <name evidence="2" type="ORF">EV213_102299</name>
</gene>
<evidence type="ECO:0000256" key="1">
    <source>
        <dbReference type="HAMAP-Rule" id="MF_01851"/>
    </source>
</evidence>
<dbReference type="RefSeq" id="WP_133579150.1">
    <property type="nucleotide sequence ID" value="NZ_SNYJ01000002.1"/>
</dbReference>
<dbReference type="AlphaFoldDB" id="A0A4R6U6X6"/>
<sequence>MSFQGFTAEDFGVFHIQGLEARMIAIKEQIQPKFEVIGQELLSTLSQETDETLHIHIAQHARRTKNPPKDTWLAFSHSARGYKKHPHFQIGLFDDHVFIWLANIYEMPEKAKVAESYLHHLNDIRSLPGHFMVSQDHMQKEARFIQELDDSELLDMLSRFKEVKKAEFLLGLQIPTTDIVLSKGADFITLAKDTFSMLTPFYQTARHAQQK</sequence>
<dbReference type="Pfam" id="PF06335">
    <property type="entry name" value="DUF1054"/>
    <property type="match status" value="1"/>
</dbReference>
<name>A0A4R6U6X6_9BACI</name>
<proteinExistence type="inferred from homology"/>
<dbReference type="PIRSF" id="PIRSF021332">
    <property type="entry name" value="DUF1054"/>
    <property type="match status" value="1"/>
</dbReference>
<dbReference type="OrthoDB" id="9812818at2"/>
<dbReference type="HAMAP" id="MF_01851">
    <property type="entry name" value="UPF0637"/>
    <property type="match status" value="1"/>
</dbReference>
<evidence type="ECO:0000313" key="3">
    <source>
        <dbReference type="Proteomes" id="UP000295632"/>
    </source>
</evidence>
<dbReference type="Gene3D" id="3.30.930.20">
    <property type="entry name" value="Protein of unknown function DUF1054"/>
    <property type="match status" value="1"/>
</dbReference>
<accession>A0A4R6U6X6</accession>
<organism evidence="2 3">
    <name type="scientific">Aureibacillus halotolerans</name>
    <dbReference type="NCBI Taxonomy" id="1508390"/>
    <lineage>
        <taxon>Bacteria</taxon>
        <taxon>Bacillati</taxon>
        <taxon>Bacillota</taxon>
        <taxon>Bacilli</taxon>
        <taxon>Bacillales</taxon>
        <taxon>Bacillaceae</taxon>
        <taxon>Aureibacillus</taxon>
    </lineage>
</organism>
<dbReference type="SUPFAM" id="SSF142913">
    <property type="entry name" value="YktB/PF0168-like"/>
    <property type="match status" value="1"/>
</dbReference>
<dbReference type="EMBL" id="SNYJ01000002">
    <property type="protein sequence ID" value="TDQ42268.1"/>
    <property type="molecule type" value="Genomic_DNA"/>
</dbReference>
<protein>
    <recommendedName>
        <fullName evidence="1">UPF0637 protein EV213_102299</fullName>
    </recommendedName>
</protein>
<dbReference type="InterPro" id="IPR009403">
    <property type="entry name" value="UPF0637"/>
</dbReference>
<dbReference type="InterPro" id="IPR053707">
    <property type="entry name" value="UPF0637_domain_sf"/>
</dbReference>
<keyword evidence="3" id="KW-1185">Reference proteome</keyword>
<reference evidence="2 3" key="1">
    <citation type="submission" date="2019-03" db="EMBL/GenBank/DDBJ databases">
        <title>Genomic Encyclopedia of Type Strains, Phase IV (KMG-IV): sequencing the most valuable type-strain genomes for metagenomic binning, comparative biology and taxonomic classification.</title>
        <authorList>
            <person name="Goeker M."/>
        </authorList>
    </citation>
    <scope>NUCLEOTIDE SEQUENCE [LARGE SCALE GENOMIC DNA]</scope>
    <source>
        <strain evidence="2 3">DSM 28697</strain>
    </source>
</reference>
<dbReference type="Proteomes" id="UP000295632">
    <property type="component" value="Unassembled WGS sequence"/>
</dbReference>
<comment type="similarity">
    <text evidence="1">Belongs to the UPF0637 family.</text>
</comment>